<keyword evidence="1" id="KW-0732">Signal</keyword>
<proteinExistence type="predicted"/>
<evidence type="ECO:0000313" key="3">
    <source>
        <dbReference type="Proteomes" id="UP001231518"/>
    </source>
</evidence>
<dbReference type="InterPro" id="IPR038606">
    <property type="entry name" value="To_sf"/>
</dbReference>
<comment type="caution">
    <text evidence="2">The sequence shown here is derived from an EMBL/GenBank/DDBJ whole genome shotgun (WGS) entry which is preliminary data.</text>
</comment>
<accession>A0AAD8DQU1</accession>
<organism evidence="2 3">
    <name type="scientific">Mythimna separata</name>
    <name type="common">Oriental armyworm</name>
    <name type="synonym">Pseudaletia separata</name>
    <dbReference type="NCBI Taxonomy" id="271217"/>
    <lineage>
        <taxon>Eukaryota</taxon>
        <taxon>Metazoa</taxon>
        <taxon>Ecdysozoa</taxon>
        <taxon>Arthropoda</taxon>
        <taxon>Hexapoda</taxon>
        <taxon>Insecta</taxon>
        <taxon>Pterygota</taxon>
        <taxon>Neoptera</taxon>
        <taxon>Endopterygota</taxon>
        <taxon>Lepidoptera</taxon>
        <taxon>Glossata</taxon>
        <taxon>Ditrysia</taxon>
        <taxon>Noctuoidea</taxon>
        <taxon>Noctuidae</taxon>
        <taxon>Noctuinae</taxon>
        <taxon>Hadenini</taxon>
        <taxon>Mythimna</taxon>
    </lineage>
</organism>
<dbReference type="PANTHER" id="PTHR11008">
    <property type="entry name" value="PROTEIN TAKEOUT-LIKE PROTEIN"/>
    <property type="match status" value="1"/>
</dbReference>
<evidence type="ECO:0000256" key="1">
    <source>
        <dbReference type="SAM" id="SignalP"/>
    </source>
</evidence>
<dbReference type="Gene3D" id="3.15.10.30">
    <property type="entry name" value="Haemolymph juvenile hormone binding protein"/>
    <property type="match status" value="1"/>
</dbReference>
<dbReference type="InterPro" id="IPR010562">
    <property type="entry name" value="Haemolymph_juvenile_hormone-bd"/>
</dbReference>
<feature type="chain" id="PRO_5042152359" evidence="1">
    <location>
        <begin position="19"/>
        <end position="238"/>
    </location>
</feature>
<keyword evidence="3" id="KW-1185">Reference proteome</keyword>
<protein>
    <submittedName>
        <fullName evidence="2">Uncharacterized protein</fullName>
    </submittedName>
</protein>
<dbReference type="PANTHER" id="PTHR11008:SF32">
    <property type="entry name" value="CIRCADIAN CLOCK-CONTROLLED PROTEIN DAYWAKE-RELATED"/>
    <property type="match status" value="1"/>
</dbReference>
<name>A0AAD8DQU1_MYTSE</name>
<dbReference type="EMBL" id="JARGEI010000017">
    <property type="protein sequence ID" value="KAJ8716754.1"/>
    <property type="molecule type" value="Genomic_DNA"/>
</dbReference>
<feature type="signal peptide" evidence="1">
    <location>
        <begin position="1"/>
        <end position="18"/>
    </location>
</feature>
<dbReference type="SMART" id="SM00700">
    <property type="entry name" value="JHBP"/>
    <property type="match status" value="1"/>
</dbReference>
<dbReference type="Proteomes" id="UP001231518">
    <property type="component" value="Chromosome 14"/>
</dbReference>
<dbReference type="Pfam" id="PF06585">
    <property type="entry name" value="JHBP"/>
    <property type="match status" value="1"/>
</dbReference>
<dbReference type="AlphaFoldDB" id="A0AAD8DQU1"/>
<evidence type="ECO:0000313" key="2">
    <source>
        <dbReference type="EMBL" id="KAJ8716754.1"/>
    </source>
</evidence>
<reference evidence="2" key="1">
    <citation type="submission" date="2023-03" db="EMBL/GenBank/DDBJ databases">
        <title>Chromosome-level genomes of two armyworms, Mythimna separata and Mythimna loreyi, provide insights into the biosynthesis and reception of sex pheromones.</title>
        <authorList>
            <person name="Zhao H."/>
        </authorList>
    </citation>
    <scope>NUCLEOTIDE SEQUENCE</scope>
    <source>
        <strain evidence="2">BeijingLab</strain>
        <tissue evidence="2">Pupa</tissue>
    </source>
</reference>
<gene>
    <name evidence="2" type="ORF">PYW07_003381</name>
</gene>
<dbReference type="GO" id="GO:0005615">
    <property type="term" value="C:extracellular space"/>
    <property type="evidence" value="ECO:0007669"/>
    <property type="project" value="TreeGrafter"/>
</dbReference>
<sequence length="238" mass="26657">MFATRSLLVIGIFCFSSAVCERVVCKVEDSKCLTETANLTFKEFIAGGPNVPTSDPLFTKYIEANLPTLAYKFFDSKLLGMKNCQVDLVRISPKDFKYDYHVGCPHLTMEAQYEINGDIGPQHIEGKGDSKIDFYNYNFHFNGDYTSAEGKDGKTHIHLKNHNLEIVTDGKVVYDFKNLFNGDKEKSEAAHKYVNENSKAVDAGSRGPAMEAMMKVFMGNVNAELAETPFDVLFSKEI</sequence>